<evidence type="ECO:0000256" key="1">
    <source>
        <dbReference type="SAM" id="SignalP"/>
    </source>
</evidence>
<dbReference type="InterPro" id="IPR051200">
    <property type="entry name" value="Host-pathogen_enzymatic-act"/>
</dbReference>
<organism evidence="2 3">
    <name type="scientific">Tunturiibacter lichenicola</name>
    <dbReference type="NCBI Taxonomy" id="2051959"/>
    <lineage>
        <taxon>Bacteria</taxon>
        <taxon>Pseudomonadati</taxon>
        <taxon>Acidobacteriota</taxon>
        <taxon>Terriglobia</taxon>
        <taxon>Terriglobales</taxon>
        <taxon>Acidobacteriaceae</taxon>
        <taxon>Tunturiibacter</taxon>
    </lineage>
</organism>
<dbReference type="InterPro" id="IPR011964">
    <property type="entry name" value="YVTN_b-propeller_repeat"/>
</dbReference>
<protein>
    <submittedName>
        <fullName evidence="2">YVTN family beta-propeller protein</fullName>
    </submittedName>
</protein>
<dbReference type="EMBL" id="JACCCU010000001">
    <property type="protein sequence ID" value="NYF90372.1"/>
    <property type="molecule type" value="Genomic_DNA"/>
</dbReference>
<dbReference type="Gene3D" id="2.130.10.10">
    <property type="entry name" value="YVTN repeat-like/Quinoprotein amine dehydrogenase"/>
    <property type="match status" value="2"/>
</dbReference>
<comment type="caution">
    <text evidence="2">The sequence shown here is derived from an EMBL/GenBank/DDBJ whole genome shotgun (WGS) entry which is preliminary data.</text>
</comment>
<dbReference type="Proteomes" id="UP000564385">
    <property type="component" value="Unassembled WGS sequence"/>
</dbReference>
<dbReference type="AlphaFoldDB" id="A0A852VLT0"/>
<proteinExistence type="predicted"/>
<dbReference type="InterPro" id="IPR011048">
    <property type="entry name" value="Haem_d1_sf"/>
</dbReference>
<feature type="chain" id="PRO_5032475142" evidence="1">
    <location>
        <begin position="33"/>
        <end position="358"/>
    </location>
</feature>
<name>A0A852VLT0_9BACT</name>
<dbReference type="SUPFAM" id="SSF51004">
    <property type="entry name" value="C-terminal (heme d1) domain of cytochrome cd1-nitrite reductase"/>
    <property type="match status" value="1"/>
</dbReference>
<feature type="signal peptide" evidence="1">
    <location>
        <begin position="1"/>
        <end position="32"/>
    </location>
</feature>
<sequence>MKNLRLQKLIAKLLPSTLLLAGIAAATHLLHAASPTVLPKFHVQDQWNLGGKGGWGFLVLDAPAHRLYIPRTNRVMVVDTDTGKLIGEVEDMKNIRDIALDSSGKFGYVTDPTDGTAGFVRVFDRATLKVVASIPTGAIPAAIVFDPASNSVVAFNSHSHSVTIIDAATNQVTATIPLTSRPASAITDGKGAIFVALPALGQITRIDPAAKKITASWQLTPCTGPAGLASDAAHHQLFTTCEDHKLVSVDTDTGRLTPIGDAPPNTGDIDFDARHNLLFVADATGTLSIFRRDGLAKYSRIQQVSTQPGARTMIVSQKDDRAYLVTSKFGQNTSATSEELKFRPTPVPGTFSVIVVGR</sequence>
<dbReference type="NCBIfam" id="TIGR02276">
    <property type="entry name" value="beta_rpt_yvtn"/>
    <property type="match status" value="1"/>
</dbReference>
<evidence type="ECO:0000313" key="2">
    <source>
        <dbReference type="EMBL" id="NYF90372.1"/>
    </source>
</evidence>
<dbReference type="PANTHER" id="PTHR47197">
    <property type="entry name" value="PROTEIN NIRF"/>
    <property type="match status" value="1"/>
</dbReference>
<dbReference type="PANTHER" id="PTHR47197:SF3">
    <property type="entry name" value="DIHYDRO-HEME D1 DEHYDROGENASE"/>
    <property type="match status" value="1"/>
</dbReference>
<reference evidence="2 3" key="1">
    <citation type="submission" date="2020-07" db="EMBL/GenBank/DDBJ databases">
        <title>Genomic Encyclopedia of Type Strains, Phase IV (KMG-V): Genome sequencing to study the core and pangenomes of soil and plant-associated prokaryotes.</title>
        <authorList>
            <person name="Whitman W."/>
        </authorList>
    </citation>
    <scope>NUCLEOTIDE SEQUENCE [LARGE SCALE GENOMIC DNA]</scope>
    <source>
        <strain evidence="2 3">M8UP22</strain>
    </source>
</reference>
<dbReference type="InterPro" id="IPR015943">
    <property type="entry name" value="WD40/YVTN_repeat-like_dom_sf"/>
</dbReference>
<gene>
    <name evidence="2" type="ORF">HDF08_002439</name>
</gene>
<keyword evidence="1" id="KW-0732">Signal</keyword>
<evidence type="ECO:0000313" key="3">
    <source>
        <dbReference type="Proteomes" id="UP000564385"/>
    </source>
</evidence>
<accession>A0A852VLT0</accession>